<name>A0A6G0VJZ5_APHCR</name>
<organism evidence="2 3">
    <name type="scientific">Aphis craccivora</name>
    <name type="common">Cowpea aphid</name>
    <dbReference type="NCBI Taxonomy" id="307492"/>
    <lineage>
        <taxon>Eukaryota</taxon>
        <taxon>Metazoa</taxon>
        <taxon>Ecdysozoa</taxon>
        <taxon>Arthropoda</taxon>
        <taxon>Hexapoda</taxon>
        <taxon>Insecta</taxon>
        <taxon>Pterygota</taxon>
        <taxon>Neoptera</taxon>
        <taxon>Paraneoptera</taxon>
        <taxon>Hemiptera</taxon>
        <taxon>Sternorrhyncha</taxon>
        <taxon>Aphidomorpha</taxon>
        <taxon>Aphidoidea</taxon>
        <taxon>Aphididae</taxon>
        <taxon>Aphidini</taxon>
        <taxon>Aphis</taxon>
        <taxon>Aphis</taxon>
    </lineage>
</organism>
<comment type="caution">
    <text evidence="2">The sequence shown here is derived from an EMBL/GenBank/DDBJ whole genome shotgun (WGS) entry which is preliminary data.</text>
</comment>
<evidence type="ECO:0000313" key="2">
    <source>
        <dbReference type="EMBL" id="KAF0688117.1"/>
    </source>
</evidence>
<dbReference type="Proteomes" id="UP000478052">
    <property type="component" value="Unassembled WGS sequence"/>
</dbReference>
<feature type="region of interest" description="Disordered" evidence="1">
    <location>
        <begin position="164"/>
        <end position="193"/>
    </location>
</feature>
<evidence type="ECO:0000313" key="3">
    <source>
        <dbReference type="Proteomes" id="UP000478052"/>
    </source>
</evidence>
<dbReference type="OrthoDB" id="6626684at2759"/>
<protein>
    <submittedName>
        <fullName evidence="2">Putative RNA-directed DNA polymerase</fullName>
    </submittedName>
</protein>
<evidence type="ECO:0000256" key="1">
    <source>
        <dbReference type="SAM" id="MobiDB-lite"/>
    </source>
</evidence>
<keyword evidence="2" id="KW-0548">Nucleotidyltransferase</keyword>
<keyword evidence="2" id="KW-0808">Transferase</keyword>
<accession>A0A6G0VJZ5</accession>
<sequence length="193" mass="21978">TLDFFISKIPNHINTFIENNCDLSSDHSPILLSINGDVLLNSRPSFTNGPIDWDKFKFNLDQNINLKVALKIHSDTHIAAEGIVRTIQQAAIKATSPIYPHILNSSKSLPADIKQLLIYKRHVRAKWQSTRLPSRKKKFLTNLLKYKLHMQKSEQFQLYMKSLQPDNGSFGKQPKGSPDTEKKSHLSGMKTVK</sequence>
<keyword evidence="3" id="KW-1185">Reference proteome</keyword>
<feature type="non-terminal residue" evidence="2">
    <location>
        <position position="1"/>
    </location>
</feature>
<dbReference type="AlphaFoldDB" id="A0A6G0VJZ5"/>
<keyword evidence="2" id="KW-0695">RNA-directed DNA polymerase</keyword>
<dbReference type="EMBL" id="VUJU01016650">
    <property type="protein sequence ID" value="KAF0688117.1"/>
    <property type="molecule type" value="Genomic_DNA"/>
</dbReference>
<gene>
    <name evidence="2" type="ORF">FWK35_00038633</name>
</gene>
<proteinExistence type="predicted"/>
<dbReference type="GO" id="GO:0003964">
    <property type="term" value="F:RNA-directed DNA polymerase activity"/>
    <property type="evidence" value="ECO:0007669"/>
    <property type="project" value="UniProtKB-KW"/>
</dbReference>
<reference evidence="2 3" key="1">
    <citation type="submission" date="2019-08" db="EMBL/GenBank/DDBJ databases">
        <title>Whole genome of Aphis craccivora.</title>
        <authorList>
            <person name="Voronova N.V."/>
            <person name="Shulinski R.S."/>
            <person name="Bandarenka Y.V."/>
            <person name="Zhorov D.G."/>
            <person name="Warner D."/>
        </authorList>
    </citation>
    <scope>NUCLEOTIDE SEQUENCE [LARGE SCALE GENOMIC DNA]</scope>
    <source>
        <strain evidence="2">180601</strain>
        <tissue evidence="2">Whole Body</tissue>
    </source>
</reference>